<dbReference type="InterPro" id="IPR011009">
    <property type="entry name" value="Kinase-like_dom_sf"/>
</dbReference>
<name>A0A1A3KWF9_MYCAS</name>
<dbReference type="RefSeq" id="WP_065138526.1">
    <property type="nucleotide sequence ID" value="NZ_LZLM01000018.1"/>
</dbReference>
<protein>
    <recommendedName>
        <fullName evidence="3">Aminoglycoside phosphotransferase domain-containing protein</fullName>
    </recommendedName>
</protein>
<evidence type="ECO:0008006" key="3">
    <source>
        <dbReference type="Google" id="ProtNLM"/>
    </source>
</evidence>
<gene>
    <name evidence="1" type="ORF">A5640_27780</name>
</gene>
<dbReference type="Proteomes" id="UP000093925">
    <property type="component" value="Unassembled WGS sequence"/>
</dbReference>
<dbReference type="EMBL" id="LZLM01000018">
    <property type="protein sequence ID" value="OBJ89547.1"/>
    <property type="molecule type" value="Genomic_DNA"/>
</dbReference>
<dbReference type="SUPFAM" id="SSF56112">
    <property type="entry name" value="Protein kinase-like (PK-like)"/>
    <property type="match status" value="1"/>
</dbReference>
<comment type="caution">
    <text evidence="1">The sequence shown here is derived from an EMBL/GenBank/DDBJ whole genome shotgun (WGS) entry which is preliminary data.</text>
</comment>
<organism evidence="1 2">
    <name type="scientific">Mycobacterium asiaticum</name>
    <dbReference type="NCBI Taxonomy" id="1790"/>
    <lineage>
        <taxon>Bacteria</taxon>
        <taxon>Bacillati</taxon>
        <taxon>Actinomycetota</taxon>
        <taxon>Actinomycetes</taxon>
        <taxon>Mycobacteriales</taxon>
        <taxon>Mycobacteriaceae</taxon>
        <taxon>Mycobacterium</taxon>
    </lineage>
</organism>
<evidence type="ECO:0000313" key="2">
    <source>
        <dbReference type="Proteomes" id="UP000093925"/>
    </source>
</evidence>
<proteinExistence type="predicted"/>
<reference evidence="1 2" key="1">
    <citation type="submission" date="2016-06" db="EMBL/GenBank/DDBJ databases">
        <authorList>
            <person name="Kjaerup R.B."/>
            <person name="Dalgaard T.S."/>
            <person name="Juul-Madsen H.R."/>
        </authorList>
    </citation>
    <scope>NUCLEOTIDE SEQUENCE [LARGE SCALE GENOMIC DNA]</scope>
    <source>
        <strain evidence="1 2">1276495.2</strain>
    </source>
</reference>
<evidence type="ECO:0000313" key="1">
    <source>
        <dbReference type="EMBL" id="OBJ89547.1"/>
    </source>
</evidence>
<dbReference type="AlphaFoldDB" id="A0A1A3KWF9"/>
<sequence length="435" mass="48183">MHRDNVEWVTGDALGQPMPVDPDALRRGGPAFLTGAFRAAGTLAENDSVAAVTGWREVAGGSTGRKAALSVRYRRSGNGLPTDLFVKFSRDLDNPVRDRAKTQMEPEVRFAALSRTPGFPIAVPRALFSDYHRDTGTGLLITERIAFGRNGIEPQYHKCLDYRMPQPVEHYRALVSALARLAGAHRSGRLPAGLTAGFPLDVRAATVGERPPWTAEKLSHRIAELIEFAEQHPRLLPVLATDPRFAARLQHDAPRVAGQEDTILRQLASDTDYIALCHWNANVDNAWFWRDDTATLQCGLLDWGCVSQMNLGMALWGAMSGAETSLWRDHLDELLDDFVAEFHRYGGAVLDPDRLRRHTLLYAATMGVAWLLDVPPLLRKRFGSDMPADRTDPRISHDESLRAPLQMLCNVLSLWAHHRVGDLLDEALDEAGAVA</sequence>
<accession>A0A1A3KWF9</accession>